<evidence type="ECO:0000313" key="9">
    <source>
        <dbReference type="EnsemblMetazoa" id="BGLB026606-PA"/>
    </source>
</evidence>
<comment type="similarity">
    <text evidence="2 8">Belongs to the glycosyltransferase 92 family.</text>
</comment>
<dbReference type="PANTHER" id="PTHR21461">
    <property type="entry name" value="GLYCOSYLTRANSFERASE FAMILY 92 PROTEIN"/>
    <property type="match status" value="1"/>
</dbReference>
<gene>
    <name evidence="9" type="primary">106079264</name>
</gene>
<sequence>MMFLPNTCKVIFYCKIKILLLLVISTLILVCYYNIETTADGRLEIFPSMEVRMSSWRDYGSVWKRFTEPHSSLNRSVSIPTTSTSILNTSTDDQHVSKSLKEIQDGPTFQKVNDHDAWIFSAFFDNFNNTDLIRVFGIQPLLLKNPVFCHLVEGTNTYFIEGTKSHLYDWFQTRRQVFSFECPLNEKRRPQNVSLTFNETDMPTNSLLVLYPQALQRNFTVCYSMLYNYNTPYQLVQNVEFNRVLGAEHFFLYRESVSSAVNTVLKHYQSRGFLTVIDWPIPVGEITYHGQKLIINDCVYRNRGASRYVVIQDTDEFIIPHQHDSWTELIGALNKEFEPSSKTLSEQLGTYIVQSTFYQHPLNSSEWEIIKQNFSVSEEDFQMFERYSLKVFSNLKRLKTHFVGERQKSIVRPETVLFNDVHTPNRNRPGIANVTVSVDLALVHHHRRWSSPEDNIVDATSLKFKDRVLSLINQTLSLLSL</sequence>
<feature type="transmembrane region" description="Helical" evidence="8">
    <location>
        <begin position="12"/>
        <end position="35"/>
    </location>
</feature>
<dbReference type="InterPro" id="IPR008166">
    <property type="entry name" value="Glyco_transf_92"/>
</dbReference>
<keyword evidence="5 8" id="KW-0812">Transmembrane</keyword>
<comment type="subcellular location">
    <subcellularLocation>
        <location evidence="1">Membrane</location>
        <topology evidence="1">Single-pass membrane protein</topology>
    </subcellularLocation>
</comment>
<organism evidence="9 10">
    <name type="scientific">Biomphalaria glabrata</name>
    <name type="common">Bloodfluke planorb</name>
    <name type="synonym">Freshwater snail</name>
    <dbReference type="NCBI Taxonomy" id="6526"/>
    <lineage>
        <taxon>Eukaryota</taxon>
        <taxon>Metazoa</taxon>
        <taxon>Spiralia</taxon>
        <taxon>Lophotrochozoa</taxon>
        <taxon>Mollusca</taxon>
        <taxon>Gastropoda</taxon>
        <taxon>Heterobranchia</taxon>
        <taxon>Euthyneura</taxon>
        <taxon>Panpulmonata</taxon>
        <taxon>Hygrophila</taxon>
        <taxon>Lymnaeoidea</taxon>
        <taxon>Planorbidae</taxon>
        <taxon>Biomphalaria</taxon>
    </lineage>
</organism>
<dbReference type="Pfam" id="PF01697">
    <property type="entry name" value="Glyco_transf_92"/>
    <property type="match status" value="1"/>
</dbReference>
<dbReference type="EC" id="2.4.1.-" evidence="8"/>
<evidence type="ECO:0000256" key="4">
    <source>
        <dbReference type="ARBA" id="ARBA00022679"/>
    </source>
</evidence>
<dbReference type="AlphaFoldDB" id="A0A2C9L3B3"/>
<name>A0A2C9L3B3_BIOGL</name>
<dbReference type="GO" id="GO:0016020">
    <property type="term" value="C:membrane"/>
    <property type="evidence" value="ECO:0007669"/>
    <property type="project" value="UniProtKB-SubCell"/>
</dbReference>
<protein>
    <recommendedName>
        <fullName evidence="8">Glycosyltransferase family 92 protein</fullName>
        <ecNumber evidence="8">2.4.1.-</ecNumber>
    </recommendedName>
</protein>
<evidence type="ECO:0000256" key="8">
    <source>
        <dbReference type="RuleBase" id="RU366017"/>
    </source>
</evidence>
<dbReference type="VEuPathDB" id="VectorBase:BGLB026606"/>
<evidence type="ECO:0000256" key="6">
    <source>
        <dbReference type="ARBA" id="ARBA00022989"/>
    </source>
</evidence>
<reference evidence="9" key="1">
    <citation type="submission" date="2020-05" db="UniProtKB">
        <authorList>
            <consortium name="EnsemblMetazoa"/>
        </authorList>
    </citation>
    <scope>IDENTIFICATION</scope>
    <source>
        <strain evidence="9">BB02</strain>
    </source>
</reference>
<keyword evidence="3 8" id="KW-0328">Glycosyltransferase</keyword>
<accession>A0A2C9L3B3</accession>
<evidence type="ECO:0000256" key="7">
    <source>
        <dbReference type="ARBA" id="ARBA00023136"/>
    </source>
</evidence>
<dbReference type="Proteomes" id="UP000076420">
    <property type="component" value="Unassembled WGS sequence"/>
</dbReference>
<dbReference type="KEGG" id="bgt:106079264"/>
<dbReference type="GO" id="GO:0005737">
    <property type="term" value="C:cytoplasm"/>
    <property type="evidence" value="ECO:0007669"/>
    <property type="project" value="TreeGrafter"/>
</dbReference>
<keyword evidence="6 8" id="KW-1133">Transmembrane helix</keyword>
<evidence type="ECO:0000256" key="3">
    <source>
        <dbReference type="ARBA" id="ARBA00022676"/>
    </source>
</evidence>
<proteinExistence type="inferred from homology"/>
<dbReference type="VEuPathDB" id="VectorBase:BGLAX_045740"/>
<dbReference type="EnsemblMetazoa" id="BGLB026606-RA">
    <property type="protein sequence ID" value="BGLB026606-PA"/>
    <property type="gene ID" value="BGLB026606"/>
</dbReference>
<keyword evidence="4 8" id="KW-0808">Transferase</keyword>
<evidence type="ECO:0000313" key="10">
    <source>
        <dbReference type="Proteomes" id="UP000076420"/>
    </source>
</evidence>
<dbReference type="PANTHER" id="PTHR21461:SF69">
    <property type="entry name" value="GLYCOSYLTRANSFERASE FAMILY 92 PROTEIN"/>
    <property type="match status" value="1"/>
</dbReference>
<evidence type="ECO:0000256" key="1">
    <source>
        <dbReference type="ARBA" id="ARBA00004167"/>
    </source>
</evidence>
<evidence type="ECO:0000256" key="5">
    <source>
        <dbReference type="ARBA" id="ARBA00022692"/>
    </source>
</evidence>
<evidence type="ECO:0000256" key="2">
    <source>
        <dbReference type="ARBA" id="ARBA00007647"/>
    </source>
</evidence>
<keyword evidence="7 8" id="KW-0472">Membrane</keyword>
<dbReference type="GO" id="GO:0016757">
    <property type="term" value="F:glycosyltransferase activity"/>
    <property type="evidence" value="ECO:0007669"/>
    <property type="project" value="UniProtKB-UniRule"/>
</dbReference>